<dbReference type="Proteomes" id="UP000051638">
    <property type="component" value="Unassembled WGS sequence"/>
</dbReference>
<reference evidence="2 3" key="1">
    <citation type="journal article" date="2015" name="Genome Announc.">
        <title>Expanding the biotechnology potential of lactobacilli through comparative genomics of 213 strains and associated genera.</title>
        <authorList>
            <person name="Sun Z."/>
            <person name="Harris H.M."/>
            <person name="McCann A."/>
            <person name="Guo C."/>
            <person name="Argimon S."/>
            <person name="Zhang W."/>
            <person name="Yang X."/>
            <person name="Jeffery I.B."/>
            <person name="Cooney J.C."/>
            <person name="Kagawa T.F."/>
            <person name="Liu W."/>
            <person name="Song Y."/>
            <person name="Salvetti E."/>
            <person name="Wrobel A."/>
            <person name="Rasinkangas P."/>
            <person name="Parkhill J."/>
            <person name="Rea M.C."/>
            <person name="O'Sullivan O."/>
            <person name="Ritari J."/>
            <person name="Douillard F.P."/>
            <person name="Paul Ross R."/>
            <person name="Yang R."/>
            <person name="Briner A.E."/>
            <person name="Felis G.E."/>
            <person name="de Vos W.M."/>
            <person name="Barrangou R."/>
            <person name="Klaenhammer T.R."/>
            <person name="Caufield P.W."/>
            <person name="Cui Y."/>
            <person name="Zhang H."/>
            <person name="O'Toole P.W."/>
        </authorList>
    </citation>
    <scope>NUCLEOTIDE SEQUENCE [LARGE SCALE GENOMIC DNA]</scope>
    <source>
        <strain evidence="2 3">DSM 20253</strain>
    </source>
</reference>
<evidence type="ECO:0000313" key="3">
    <source>
        <dbReference type="Proteomes" id="UP000051638"/>
    </source>
</evidence>
<keyword evidence="1" id="KW-1133">Transmembrane helix</keyword>
<feature type="transmembrane region" description="Helical" evidence="1">
    <location>
        <begin position="19"/>
        <end position="36"/>
    </location>
</feature>
<feature type="transmembrane region" description="Helical" evidence="1">
    <location>
        <begin position="48"/>
        <end position="71"/>
    </location>
</feature>
<dbReference type="PATRIC" id="fig|1423796.3.peg.329"/>
<evidence type="ECO:0000313" key="2">
    <source>
        <dbReference type="EMBL" id="KRM99354.1"/>
    </source>
</evidence>
<proteinExistence type="predicted"/>
<accession>A0A0R2D859</accession>
<keyword evidence="3" id="KW-1185">Reference proteome</keyword>
<keyword evidence="1" id="KW-0472">Membrane</keyword>
<name>A0A0R2D859_9LACO</name>
<dbReference type="STRING" id="1423796.FC24_GL000317"/>
<gene>
    <name evidence="2" type="ORF">FC24_GL000317</name>
</gene>
<comment type="caution">
    <text evidence="2">The sequence shown here is derived from an EMBL/GenBank/DDBJ whole genome shotgun (WGS) entry which is preliminary data.</text>
</comment>
<dbReference type="EMBL" id="AYYI01000015">
    <property type="protein sequence ID" value="KRM99354.1"/>
    <property type="molecule type" value="Genomic_DNA"/>
</dbReference>
<keyword evidence="1" id="KW-0812">Transmembrane</keyword>
<sequence length="107" mass="12898">MTHEDLLLAIKMITHRLRYLRWLQVGLDCLLAYLIWRILVGGLSLKLFWLTITRTRVFFGAFLCGILGYSVRQTRYHYRLNGQHLVDELGQQLNQRECQIVRRFQRY</sequence>
<organism evidence="2 3">
    <name type="scientific">Loigolactobacillus rennini DSM 20253</name>
    <dbReference type="NCBI Taxonomy" id="1423796"/>
    <lineage>
        <taxon>Bacteria</taxon>
        <taxon>Bacillati</taxon>
        <taxon>Bacillota</taxon>
        <taxon>Bacilli</taxon>
        <taxon>Lactobacillales</taxon>
        <taxon>Lactobacillaceae</taxon>
        <taxon>Loigolactobacillus</taxon>
    </lineage>
</organism>
<dbReference type="RefSeq" id="WP_057873238.1">
    <property type="nucleotide sequence ID" value="NZ_AYYI01000015.1"/>
</dbReference>
<evidence type="ECO:0000256" key="1">
    <source>
        <dbReference type="SAM" id="Phobius"/>
    </source>
</evidence>
<protein>
    <submittedName>
        <fullName evidence="2">Uncharacterized protein</fullName>
    </submittedName>
</protein>
<dbReference type="AlphaFoldDB" id="A0A0R2D859"/>